<dbReference type="EMBL" id="UARK01000001">
    <property type="protein sequence ID" value="SPW23851.1"/>
    <property type="molecule type" value="Genomic_DNA"/>
</dbReference>
<feature type="transmembrane region" description="Helical" evidence="1">
    <location>
        <begin position="119"/>
        <end position="136"/>
    </location>
</feature>
<dbReference type="RefSeq" id="WP_005524508.1">
    <property type="nucleotide sequence ID" value="NZ_CP050134.2"/>
</dbReference>
<dbReference type="Proteomes" id="UP000249886">
    <property type="component" value="Unassembled WGS sequence"/>
</dbReference>
<gene>
    <name evidence="2" type="ORF">NCTC10254_00214</name>
</gene>
<name>A0A6H9XBP5_9CORY</name>
<sequence>METRYTDTVTAEKLRPPAVVRWAAIIAIIQSAIGLGFAIILIVREATGQTDPNLVYESAHANRWVGYGTAVFFIIIFGAVAAGAVMMFTARRWGRGPVIMLELFLLVAAVYMFNAQQYSLALTTATSALLGLGLLFNPRAISWAAQHY</sequence>
<feature type="transmembrane region" description="Helical" evidence="1">
    <location>
        <begin position="96"/>
        <end position="113"/>
    </location>
</feature>
<feature type="transmembrane region" description="Helical" evidence="1">
    <location>
        <begin position="22"/>
        <end position="44"/>
    </location>
</feature>
<feature type="transmembrane region" description="Helical" evidence="1">
    <location>
        <begin position="64"/>
        <end position="89"/>
    </location>
</feature>
<organism evidence="2 3">
    <name type="scientific">Corynebacterium matruchotii</name>
    <dbReference type="NCBI Taxonomy" id="43768"/>
    <lineage>
        <taxon>Bacteria</taxon>
        <taxon>Bacillati</taxon>
        <taxon>Actinomycetota</taxon>
        <taxon>Actinomycetes</taxon>
        <taxon>Mycobacteriales</taxon>
        <taxon>Corynebacteriaceae</taxon>
        <taxon>Corynebacterium</taxon>
    </lineage>
</organism>
<protein>
    <submittedName>
        <fullName evidence="2">Hypothetical membrane protein</fullName>
    </submittedName>
</protein>
<keyword evidence="1" id="KW-1133">Transmembrane helix</keyword>
<evidence type="ECO:0000313" key="3">
    <source>
        <dbReference type="Proteomes" id="UP000249886"/>
    </source>
</evidence>
<evidence type="ECO:0000256" key="1">
    <source>
        <dbReference type="SAM" id="Phobius"/>
    </source>
</evidence>
<accession>A0A6H9XBP5</accession>
<keyword evidence="1" id="KW-0472">Membrane</keyword>
<dbReference type="AlphaFoldDB" id="A0A6H9XBP5"/>
<evidence type="ECO:0000313" key="2">
    <source>
        <dbReference type="EMBL" id="SPW23851.1"/>
    </source>
</evidence>
<reference evidence="2 3" key="1">
    <citation type="submission" date="2018-06" db="EMBL/GenBank/DDBJ databases">
        <authorList>
            <consortium name="Pathogen Informatics"/>
            <person name="Doyle S."/>
        </authorList>
    </citation>
    <scope>NUCLEOTIDE SEQUENCE [LARGE SCALE GENOMIC DNA]</scope>
    <source>
        <strain evidence="2 3">NCTC10254</strain>
    </source>
</reference>
<keyword evidence="1" id="KW-0812">Transmembrane</keyword>
<comment type="caution">
    <text evidence="2">The sequence shown here is derived from an EMBL/GenBank/DDBJ whole genome shotgun (WGS) entry which is preliminary data.</text>
</comment>
<dbReference type="GeneID" id="84573328"/>
<proteinExistence type="predicted"/>